<dbReference type="RefSeq" id="WP_156627094.1">
    <property type="nucleotide sequence ID" value="NZ_CACRTO010000037.1"/>
</dbReference>
<name>A0A6N3FEQ3_9CLOT</name>
<reference evidence="1" key="1">
    <citation type="submission" date="2019-11" db="EMBL/GenBank/DDBJ databases">
        <authorList>
            <person name="Feng L."/>
        </authorList>
    </citation>
    <scope>NUCLEOTIDE SEQUENCE</scope>
    <source>
        <strain evidence="1">CTertiumLFYP3</strain>
    </source>
</reference>
<protein>
    <submittedName>
        <fullName evidence="1">Uncharacterized protein</fullName>
    </submittedName>
</protein>
<proteinExistence type="predicted"/>
<dbReference type="EMBL" id="CACRTO010000037">
    <property type="protein sequence ID" value="VYU50253.1"/>
    <property type="molecule type" value="Genomic_DNA"/>
</dbReference>
<accession>A0A6N3FEQ3</accession>
<gene>
    <name evidence="1" type="ORF">CTLFYP3_02638</name>
</gene>
<sequence length="142" mass="16304">MNFIELDEILSTTLLHDGFCNYSGFLKLSKSSIDALLNTAYDNEEKLSGKEFLYKFTNTFTINRIKLPVTKGDIMSYEIFNVIDSLNDKENIITKAKNTFIEKDHLEINLENIELDNIKIRITSKKNIYPGINEILIGKSNC</sequence>
<organism evidence="1">
    <name type="scientific">Clostridium tertium</name>
    <dbReference type="NCBI Taxonomy" id="1559"/>
    <lineage>
        <taxon>Bacteria</taxon>
        <taxon>Bacillati</taxon>
        <taxon>Bacillota</taxon>
        <taxon>Clostridia</taxon>
        <taxon>Eubacteriales</taxon>
        <taxon>Clostridiaceae</taxon>
        <taxon>Clostridium</taxon>
    </lineage>
</organism>
<evidence type="ECO:0000313" key="1">
    <source>
        <dbReference type="EMBL" id="VYU50253.1"/>
    </source>
</evidence>
<dbReference type="AlphaFoldDB" id="A0A6N3FEQ3"/>